<accession>A0A849C9U3</accession>
<evidence type="ECO:0000313" key="2">
    <source>
        <dbReference type="Proteomes" id="UP000586827"/>
    </source>
</evidence>
<reference evidence="1 2" key="1">
    <citation type="submission" date="2020-05" db="EMBL/GenBank/DDBJ databases">
        <title>MicrobeNet Type strains.</title>
        <authorList>
            <person name="Nicholson A.C."/>
        </authorList>
    </citation>
    <scope>NUCLEOTIDE SEQUENCE [LARGE SCALE GENOMIC DNA]</scope>
    <source>
        <strain evidence="1 2">JCM 3224</strain>
    </source>
</reference>
<comment type="caution">
    <text evidence="1">The sequence shown here is derived from an EMBL/GenBank/DDBJ whole genome shotgun (WGS) entry which is preliminary data.</text>
</comment>
<dbReference type="SUPFAM" id="SSF54427">
    <property type="entry name" value="NTF2-like"/>
    <property type="match status" value="1"/>
</dbReference>
<dbReference type="Gene3D" id="3.10.450.50">
    <property type="match status" value="1"/>
</dbReference>
<dbReference type="AlphaFoldDB" id="A0A849C9U3"/>
<proteinExistence type="predicted"/>
<organism evidence="1 2">
    <name type="scientific">Nocardia uniformis</name>
    <dbReference type="NCBI Taxonomy" id="53432"/>
    <lineage>
        <taxon>Bacteria</taxon>
        <taxon>Bacillati</taxon>
        <taxon>Actinomycetota</taxon>
        <taxon>Actinomycetes</taxon>
        <taxon>Mycobacteriales</taxon>
        <taxon>Nocardiaceae</taxon>
        <taxon>Nocardia</taxon>
    </lineage>
</organism>
<gene>
    <name evidence="1" type="ORF">HLB23_33015</name>
</gene>
<dbReference type="EMBL" id="JABELX010000015">
    <property type="protein sequence ID" value="NNH74616.1"/>
    <property type="molecule type" value="Genomic_DNA"/>
</dbReference>
<keyword evidence="2" id="KW-1185">Reference proteome</keyword>
<dbReference type="RefSeq" id="WP_067525575.1">
    <property type="nucleotide sequence ID" value="NZ_JABELX010000015.1"/>
</dbReference>
<dbReference type="InterPro" id="IPR032710">
    <property type="entry name" value="NTF2-like_dom_sf"/>
</dbReference>
<dbReference type="Proteomes" id="UP000586827">
    <property type="component" value="Unassembled WGS sequence"/>
</dbReference>
<evidence type="ECO:0000313" key="1">
    <source>
        <dbReference type="EMBL" id="NNH74616.1"/>
    </source>
</evidence>
<name>A0A849C9U3_9NOCA</name>
<sequence length="77" mass="8670">MDQTVSDVLCAIESEDWTAFAKLVHPYVSWTEDGHTTRGRTRVMAMLAGRAHTSGSHTAPPAREYEMRDGQVYQWTA</sequence>
<protein>
    <submittedName>
        <fullName evidence="1">Nuclear transport factor 2 family protein</fullName>
    </submittedName>
</protein>